<evidence type="ECO:0000256" key="4">
    <source>
        <dbReference type="ARBA" id="ARBA00022692"/>
    </source>
</evidence>
<dbReference type="InParanoid" id="E9GHG7"/>
<dbReference type="eggNOG" id="ENOG502T0UB">
    <property type="taxonomic scope" value="Eukaryota"/>
</dbReference>
<evidence type="ECO:0000256" key="1">
    <source>
        <dbReference type="ARBA" id="ARBA00004651"/>
    </source>
</evidence>
<evidence type="ECO:0000256" key="8">
    <source>
        <dbReference type="ARBA" id="ARBA00023180"/>
    </source>
</evidence>
<evidence type="ECO:0000259" key="10">
    <source>
        <dbReference type="Pfam" id="PF00060"/>
    </source>
</evidence>
<keyword evidence="8" id="KW-0325">Glycoprotein</keyword>
<dbReference type="PANTHER" id="PTHR42643">
    <property type="entry name" value="IONOTROPIC RECEPTOR 20A-RELATED"/>
    <property type="match status" value="1"/>
</dbReference>
<dbReference type="InterPro" id="IPR001320">
    <property type="entry name" value="Iontro_rcpt_C"/>
</dbReference>
<dbReference type="GO" id="GO:0050906">
    <property type="term" value="P:detection of stimulus involved in sensory perception"/>
    <property type="evidence" value="ECO:0007669"/>
    <property type="project" value="UniProtKB-ARBA"/>
</dbReference>
<keyword evidence="7" id="KW-0675">Receptor</keyword>
<evidence type="ECO:0000256" key="5">
    <source>
        <dbReference type="ARBA" id="ARBA00022989"/>
    </source>
</evidence>
<evidence type="ECO:0000256" key="3">
    <source>
        <dbReference type="ARBA" id="ARBA00022475"/>
    </source>
</evidence>
<evidence type="ECO:0000256" key="7">
    <source>
        <dbReference type="ARBA" id="ARBA00023170"/>
    </source>
</evidence>
<gene>
    <name evidence="11" type="ORF">DAPPUDRAFT_317968</name>
</gene>
<dbReference type="Proteomes" id="UP000000305">
    <property type="component" value="Unassembled WGS sequence"/>
</dbReference>
<organism evidence="11 12">
    <name type="scientific">Daphnia pulex</name>
    <name type="common">Water flea</name>
    <dbReference type="NCBI Taxonomy" id="6669"/>
    <lineage>
        <taxon>Eukaryota</taxon>
        <taxon>Metazoa</taxon>
        <taxon>Ecdysozoa</taxon>
        <taxon>Arthropoda</taxon>
        <taxon>Crustacea</taxon>
        <taxon>Branchiopoda</taxon>
        <taxon>Diplostraca</taxon>
        <taxon>Cladocera</taxon>
        <taxon>Anomopoda</taxon>
        <taxon>Daphniidae</taxon>
        <taxon>Daphnia</taxon>
    </lineage>
</organism>
<dbReference type="HOGENOM" id="CLU_912937_0_0_1"/>
<dbReference type="AlphaFoldDB" id="E9GHG7"/>
<feature type="domain" description="Ionotropic glutamate receptor C-terminal" evidence="10">
    <location>
        <begin position="96"/>
        <end position="210"/>
    </location>
</feature>
<feature type="region of interest" description="Disordered" evidence="9">
    <location>
        <begin position="283"/>
        <end position="305"/>
    </location>
</feature>
<evidence type="ECO:0000313" key="12">
    <source>
        <dbReference type="Proteomes" id="UP000000305"/>
    </source>
</evidence>
<dbReference type="GO" id="GO:0005886">
    <property type="term" value="C:plasma membrane"/>
    <property type="evidence" value="ECO:0007669"/>
    <property type="project" value="UniProtKB-SubCell"/>
</dbReference>
<dbReference type="OrthoDB" id="5984008at2759"/>
<protein>
    <recommendedName>
        <fullName evidence="10">Ionotropic glutamate receptor C-terminal domain-containing protein</fullName>
    </recommendedName>
</protein>
<reference evidence="11 12" key="1">
    <citation type="journal article" date="2011" name="Science">
        <title>The ecoresponsive genome of Daphnia pulex.</title>
        <authorList>
            <person name="Colbourne J.K."/>
            <person name="Pfrender M.E."/>
            <person name="Gilbert D."/>
            <person name="Thomas W.K."/>
            <person name="Tucker A."/>
            <person name="Oakley T.H."/>
            <person name="Tokishita S."/>
            <person name="Aerts A."/>
            <person name="Arnold G.J."/>
            <person name="Basu M.K."/>
            <person name="Bauer D.J."/>
            <person name="Caceres C.E."/>
            <person name="Carmel L."/>
            <person name="Casola C."/>
            <person name="Choi J.H."/>
            <person name="Detter J.C."/>
            <person name="Dong Q."/>
            <person name="Dusheyko S."/>
            <person name="Eads B.D."/>
            <person name="Frohlich T."/>
            <person name="Geiler-Samerotte K.A."/>
            <person name="Gerlach D."/>
            <person name="Hatcher P."/>
            <person name="Jogdeo S."/>
            <person name="Krijgsveld J."/>
            <person name="Kriventseva E.V."/>
            <person name="Kultz D."/>
            <person name="Laforsch C."/>
            <person name="Lindquist E."/>
            <person name="Lopez J."/>
            <person name="Manak J.R."/>
            <person name="Muller J."/>
            <person name="Pangilinan J."/>
            <person name="Patwardhan R.P."/>
            <person name="Pitluck S."/>
            <person name="Pritham E.J."/>
            <person name="Rechtsteiner A."/>
            <person name="Rho M."/>
            <person name="Rogozin I.B."/>
            <person name="Sakarya O."/>
            <person name="Salamov A."/>
            <person name="Schaack S."/>
            <person name="Shapiro H."/>
            <person name="Shiga Y."/>
            <person name="Skalitzky C."/>
            <person name="Smith Z."/>
            <person name="Souvorov A."/>
            <person name="Sung W."/>
            <person name="Tang Z."/>
            <person name="Tsuchiya D."/>
            <person name="Tu H."/>
            <person name="Vos H."/>
            <person name="Wang M."/>
            <person name="Wolf Y.I."/>
            <person name="Yamagata H."/>
            <person name="Yamada T."/>
            <person name="Ye Y."/>
            <person name="Shaw J.R."/>
            <person name="Andrews J."/>
            <person name="Crease T.J."/>
            <person name="Tang H."/>
            <person name="Lucas S.M."/>
            <person name="Robertson H.M."/>
            <person name="Bork P."/>
            <person name="Koonin E.V."/>
            <person name="Zdobnov E.M."/>
            <person name="Grigoriev I.V."/>
            <person name="Lynch M."/>
            <person name="Boore J.L."/>
        </authorList>
    </citation>
    <scope>NUCLEOTIDE SEQUENCE [LARGE SCALE GENOMIC DNA]</scope>
</reference>
<keyword evidence="5" id="KW-1133">Transmembrane helix</keyword>
<dbReference type="InterPro" id="IPR052192">
    <property type="entry name" value="Insect_Ionotropic_Sensory_Rcpt"/>
</dbReference>
<sequence length="305" mass="33979">MGDIAILLSLISDKPNYTETENRWVIKNYYREFREEKIGGLYEFHVGGAFCHDCPSTRRRTSSSTLCLRISIPANAIDSVRGRQISVFERSIDYSMYLASIVTNQGNIIAVNRLSFRLLIGTWALVATVLVNSYSSTVISYMTVSKNKPAINTFEDLVASENVELIVLADTTTKKQIMEAESGAMKTLGDQIRNNPSRILNNLQKHNSESIVSASIVLQQLHRQSISGEGQVPFQNNRPTVDEHISVRAFAKKQQVHADFQTRSVATVGDRTSSALGEKQYAASAEMLSENQPTKYRDPQTHSVG</sequence>
<accession>E9GHG7</accession>
<evidence type="ECO:0000313" key="11">
    <source>
        <dbReference type="EMBL" id="EFX80847.1"/>
    </source>
</evidence>
<comment type="subcellular location">
    <subcellularLocation>
        <location evidence="1">Cell membrane</location>
        <topology evidence="1">Multi-pass membrane protein</topology>
    </subcellularLocation>
</comment>
<keyword evidence="6" id="KW-0472">Membrane</keyword>
<proteinExistence type="inferred from homology"/>
<evidence type="ECO:0000256" key="9">
    <source>
        <dbReference type="SAM" id="MobiDB-lite"/>
    </source>
</evidence>
<dbReference type="Pfam" id="PF00060">
    <property type="entry name" value="Lig_chan"/>
    <property type="match status" value="1"/>
</dbReference>
<comment type="similarity">
    <text evidence="2">Belongs to the glutamate-gated ion channel (TC 1.A.10.1) family.</text>
</comment>
<evidence type="ECO:0000256" key="6">
    <source>
        <dbReference type="ARBA" id="ARBA00023136"/>
    </source>
</evidence>
<keyword evidence="12" id="KW-1185">Reference proteome</keyword>
<keyword evidence="4" id="KW-0812">Transmembrane</keyword>
<keyword evidence="3" id="KW-1003">Cell membrane</keyword>
<dbReference type="KEGG" id="dpx:DAPPUDRAFT_317968"/>
<dbReference type="GO" id="GO:0015276">
    <property type="term" value="F:ligand-gated monoatomic ion channel activity"/>
    <property type="evidence" value="ECO:0007669"/>
    <property type="project" value="InterPro"/>
</dbReference>
<dbReference type="EMBL" id="GL732545">
    <property type="protein sequence ID" value="EFX80847.1"/>
    <property type="molecule type" value="Genomic_DNA"/>
</dbReference>
<dbReference type="PANTHER" id="PTHR42643:SF24">
    <property type="entry name" value="IONOTROPIC RECEPTOR 60A"/>
    <property type="match status" value="1"/>
</dbReference>
<dbReference type="Gene3D" id="1.10.287.70">
    <property type="match status" value="1"/>
</dbReference>
<name>E9GHG7_DAPPU</name>
<dbReference type="PhylomeDB" id="E9GHG7"/>
<evidence type="ECO:0000256" key="2">
    <source>
        <dbReference type="ARBA" id="ARBA00008685"/>
    </source>
</evidence>
<feature type="compositionally biased region" description="Basic and acidic residues" evidence="9">
    <location>
        <begin position="295"/>
        <end position="305"/>
    </location>
</feature>